<evidence type="ECO:0000313" key="4">
    <source>
        <dbReference type="Proteomes" id="UP000001363"/>
    </source>
</evidence>
<sequence>MTNFHLFTQKLLTLDESSQEEAIKRFCKVFNEPIFNSFFENITKENITERSELSNVFNSILQEIAFKEIVKTIETISDEKDPKDSTGKTFVRTREDTLQRINTYVSSANTPDNTDFDSKGNVQYKPYLKKGQFILVNFSGLGSEIKGEHPAIVWEVDPYWDRVLIIPCTSFDDCTTVEYKNFFNIGHIKFYNRDTTGTYIPSGPGQHLHKQTIVDVTQIQAISRKRIKESRWRNKSAKSKWQIVRLDDEQIQRVEEGLKIHILKEQTLLEKEIYKYPNCIPVLTHPLQFKHLYRLYNLEPETTKEKLVYSLLHDPKKKYTIYRKPAKTGINVKSLLTKWLKAEGTNKMNSEQARQIAYTSLQEAIEKIS</sequence>
<gene>
    <name evidence="3" type="ordered locus">BCAH820_4594</name>
</gene>
<comment type="similarity">
    <text evidence="1">Belongs to the PemK/MazF family.</text>
</comment>
<organism evidence="3 4">
    <name type="scientific">Bacillus cereus (strain AH820)</name>
    <dbReference type="NCBI Taxonomy" id="405535"/>
    <lineage>
        <taxon>Bacteria</taxon>
        <taxon>Bacillati</taxon>
        <taxon>Bacillota</taxon>
        <taxon>Bacilli</taxon>
        <taxon>Bacillales</taxon>
        <taxon>Bacillaceae</taxon>
        <taxon>Bacillus</taxon>
        <taxon>Bacillus cereus group</taxon>
    </lineage>
</organism>
<keyword evidence="2" id="KW-1277">Toxin-antitoxin system</keyword>
<proteinExistence type="inferred from homology"/>
<dbReference type="KEGG" id="bcu:BCAH820_4594"/>
<evidence type="ECO:0008006" key="5">
    <source>
        <dbReference type="Google" id="ProtNLM"/>
    </source>
</evidence>
<dbReference type="Gene3D" id="2.30.30.110">
    <property type="match status" value="1"/>
</dbReference>
<protein>
    <recommendedName>
        <fullName evidence="5">PemK-like protein</fullName>
    </recommendedName>
</protein>
<dbReference type="InterPro" id="IPR011067">
    <property type="entry name" value="Plasmid_toxin/cell-grow_inhib"/>
</dbReference>
<dbReference type="InterPro" id="IPR003477">
    <property type="entry name" value="PemK-like"/>
</dbReference>
<dbReference type="AlphaFoldDB" id="B7JQY6"/>
<dbReference type="Pfam" id="PF02452">
    <property type="entry name" value="PemK_toxin"/>
    <property type="match status" value="1"/>
</dbReference>
<reference evidence="3 4" key="1">
    <citation type="submission" date="2008-10" db="EMBL/GenBank/DDBJ databases">
        <title>Genome sequence of Bacillus cereus AH820.</title>
        <authorList>
            <person name="Dodson R.J."/>
            <person name="Durkin A.S."/>
            <person name="Rosovitz M.J."/>
            <person name="Rasko D.A."/>
            <person name="Hoffmaster A."/>
            <person name="Ravel J."/>
            <person name="Sutton G."/>
        </authorList>
    </citation>
    <scope>NUCLEOTIDE SEQUENCE [LARGE SCALE GENOMIC DNA]</scope>
    <source>
        <strain evidence="3 4">AH820</strain>
    </source>
</reference>
<dbReference type="RefSeq" id="WP_000181004.1">
    <property type="nucleotide sequence ID" value="NC_011773.1"/>
</dbReference>
<evidence type="ECO:0000256" key="2">
    <source>
        <dbReference type="ARBA" id="ARBA00022649"/>
    </source>
</evidence>
<dbReference type="Proteomes" id="UP000001363">
    <property type="component" value="Chromosome"/>
</dbReference>
<name>B7JQY6_BACC0</name>
<evidence type="ECO:0000313" key="3">
    <source>
        <dbReference type="EMBL" id="ACK92481.1"/>
    </source>
</evidence>
<dbReference type="SUPFAM" id="SSF50118">
    <property type="entry name" value="Cell growth inhibitor/plasmid maintenance toxic component"/>
    <property type="match status" value="1"/>
</dbReference>
<accession>B7JQY6</accession>
<dbReference type="GO" id="GO:0003677">
    <property type="term" value="F:DNA binding"/>
    <property type="evidence" value="ECO:0007669"/>
    <property type="project" value="InterPro"/>
</dbReference>
<dbReference type="HOGENOM" id="CLU_749344_0_0_9"/>
<evidence type="ECO:0000256" key="1">
    <source>
        <dbReference type="ARBA" id="ARBA00007521"/>
    </source>
</evidence>
<dbReference type="EMBL" id="CP001283">
    <property type="protein sequence ID" value="ACK92481.1"/>
    <property type="molecule type" value="Genomic_DNA"/>
</dbReference>